<protein>
    <submittedName>
        <fullName evidence="1">Uncharacterized protein</fullName>
    </submittedName>
</protein>
<evidence type="ECO:0000313" key="1">
    <source>
        <dbReference type="EMBL" id="OSI34849.1"/>
    </source>
</evidence>
<evidence type="ECO:0000313" key="2">
    <source>
        <dbReference type="Proteomes" id="UP000193346"/>
    </source>
</evidence>
<proteinExistence type="predicted"/>
<organism evidence="1 2">
    <name type="scientific">Neisseria dumasiana</name>
    <dbReference type="NCBI Taxonomy" id="1931275"/>
    <lineage>
        <taxon>Bacteria</taxon>
        <taxon>Pseudomonadati</taxon>
        <taxon>Pseudomonadota</taxon>
        <taxon>Betaproteobacteria</taxon>
        <taxon>Neisseriales</taxon>
        <taxon>Neisseriaceae</taxon>
        <taxon>Neisseria</taxon>
    </lineage>
</organism>
<comment type="caution">
    <text evidence="1">The sequence shown here is derived from an EMBL/GenBank/DDBJ whole genome shotgun (WGS) entry which is preliminary data.</text>
</comment>
<keyword evidence="2" id="KW-1185">Reference proteome</keyword>
<name>A0ABX3WL08_9NEIS</name>
<reference evidence="1 2" key="1">
    <citation type="submission" date="2017-01" db="EMBL/GenBank/DDBJ databases">
        <authorList>
            <person name="Wolfgang W.J."/>
            <person name="Cole J."/>
            <person name="Wroblewski D."/>
            <person name="Mcginnis J."/>
            <person name="Musser K.A."/>
        </authorList>
    </citation>
    <scope>NUCLEOTIDE SEQUENCE [LARGE SCALE GENOMIC DNA]</scope>
    <source>
        <strain evidence="1 2">93087</strain>
    </source>
</reference>
<accession>A0ABX3WL08</accession>
<dbReference type="Proteomes" id="UP000193346">
    <property type="component" value="Unassembled WGS sequence"/>
</dbReference>
<dbReference type="EMBL" id="MTAC01000013">
    <property type="protein sequence ID" value="OSI34849.1"/>
    <property type="molecule type" value="Genomic_DNA"/>
</dbReference>
<gene>
    <name evidence="1" type="ORF">BV913_06300</name>
</gene>
<sequence>MSNRGRLNRLETFTPECGCRSKCGNTQRTNAPQMGFCKGFSFSDGTFTSLLQYVFLFSKAAAMRFECIYDADFF</sequence>